<keyword evidence="4 7" id="KW-0472">Membrane</keyword>
<sequence length="823" mass="93330">MDRAAGEEHIKSVSKREISTDDMLEKDDRFVINKSVRKAEMVLDACQQYFILGTMIPHEIVLTLSKLIFKVSSFNNLFNMHTMQRLCAIDSIVDREINLNGLNATNLKLLPFSFNLPYYTMCLNMDVSSDSCSSLDSNYTDLFKSLVLTCQSNQSSIQCQLPIAKQISNMIFQKIDEPININQPFYFAVVLPISQSNDGYSHLHFYSSLLQKFQDNYKDDELKLVGAQFGVKQGLFAEELRSDLRLGAVAIITVVFIILIYTDSFFFTFCITATILLSIGVAFFVYTVILGIKFFPFLNLLAMILVVAVGADDAFLFMYQYRKHKEDANKKWSPMLTKCDISNVKEENFDKEELMKCHRKQVTSSLSDAISHAAISMFVTSATTAVAFFANLASEIMVLRSFGIYAGTLMIINYVLVMIILPAAIIISDANVKSFATSKFFISRVKSRINQLWCNAGISFDKVFSRLIPQIVYIIRIPLILLTIVAFGVSLYAIIKSPGIRLPEKNSIQFLRSNHPYEWFDENAATLFDFSIGHRPKMNVIAIWGIKPTISESLLNPNKKGSLNVDIGFADVLANHLLEFQALLKHVSHQINPSVKQKLWLDEFIKWTNLNTTTKDCQLFGVKQSKLSNPKSFTGNMLSRCFLQYGHAISFPIFNQWEKKDNDGPIFDKNGVFLAYFLITHSKYNFSTVFKEMKPFFDFISNMKVERSDISEFNQPLILTTSQIAKLYDLLERILNGTAISVFISLMVSMVVIIFITFHVILSFLAIICIATVVTVTIAIVLWAGWTVNVVEATIIVLTIGMSFDYCLHFAVGFRLHKTGDYR</sequence>
<dbReference type="KEGG" id="loa:LOAG_17867"/>
<comment type="similarity">
    <text evidence="6">Belongs to the dispatched family.</text>
</comment>
<evidence type="ECO:0000256" key="4">
    <source>
        <dbReference type="ARBA" id="ARBA00023136"/>
    </source>
</evidence>
<dbReference type="FunCoup" id="A0A1S0UH05">
    <property type="interactions" value="131"/>
</dbReference>
<evidence type="ECO:0000256" key="6">
    <source>
        <dbReference type="ARBA" id="ARBA00038046"/>
    </source>
</evidence>
<dbReference type="OMA" id="HERMARF"/>
<dbReference type="EMBL" id="JH712207">
    <property type="protein sequence ID" value="EJD74879.1"/>
    <property type="molecule type" value="Genomic_DNA"/>
</dbReference>
<keyword evidence="2 7" id="KW-0812">Transmembrane</keyword>
<organism evidence="9">
    <name type="scientific">Loa loa</name>
    <name type="common">Eye worm</name>
    <name type="synonym">Filaria loa</name>
    <dbReference type="NCBI Taxonomy" id="7209"/>
    <lineage>
        <taxon>Eukaryota</taxon>
        <taxon>Metazoa</taxon>
        <taxon>Ecdysozoa</taxon>
        <taxon>Nematoda</taxon>
        <taxon>Chromadorea</taxon>
        <taxon>Rhabditida</taxon>
        <taxon>Spirurina</taxon>
        <taxon>Spiruromorpha</taxon>
        <taxon>Filarioidea</taxon>
        <taxon>Onchocercidae</taxon>
        <taxon>Loa</taxon>
    </lineage>
</organism>
<dbReference type="InParanoid" id="A0A1S0UH05"/>
<dbReference type="AlphaFoldDB" id="A0A1S0UH05"/>
<evidence type="ECO:0000259" key="8">
    <source>
        <dbReference type="PROSITE" id="PS50156"/>
    </source>
</evidence>
<evidence type="ECO:0000256" key="3">
    <source>
        <dbReference type="ARBA" id="ARBA00022989"/>
    </source>
</evidence>
<dbReference type="InterPro" id="IPR053958">
    <property type="entry name" value="HMGCR/SNAP/NPC1-like_SSD"/>
</dbReference>
<dbReference type="PANTHER" id="PTHR45951">
    <property type="entry name" value="PROTEIN DISPATCHED-RELATED"/>
    <property type="match status" value="1"/>
</dbReference>
<dbReference type="GO" id="GO:0007224">
    <property type="term" value="P:smoothened signaling pathway"/>
    <property type="evidence" value="ECO:0007669"/>
    <property type="project" value="TreeGrafter"/>
</dbReference>
<evidence type="ECO:0000256" key="5">
    <source>
        <dbReference type="ARBA" id="ARBA00023180"/>
    </source>
</evidence>
<feature type="transmembrane region" description="Helical" evidence="7">
    <location>
        <begin position="793"/>
        <end position="814"/>
    </location>
</feature>
<dbReference type="SUPFAM" id="SSF82866">
    <property type="entry name" value="Multidrug efflux transporter AcrB transmembrane domain"/>
    <property type="match status" value="2"/>
</dbReference>
<dbReference type="GO" id="GO:0022857">
    <property type="term" value="F:transmembrane transporter activity"/>
    <property type="evidence" value="ECO:0007669"/>
    <property type="project" value="TreeGrafter"/>
</dbReference>
<feature type="transmembrane region" description="Helical" evidence="7">
    <location>
        <begin position="266"/>
        <end position="290"/>
    </location>
</feature>
<evidence type="ECO:0000256" key="1">
    <source>
        <dbReference type="ARBA" id="ARBA00004141"/>
    </source>
</evidence>
<feature type="transmembrane region" description="Helical" evidence="7">
    <location>
        <begin position="734"/>
        <end position="758"/>
    </location>
</feature>
<dbReference type="InterPro" id="IPR052081">
    <property type="entry name" value="Dispatched_Hh_regulator"/>
</dbReference>
<feature type="transmembrane region" description="Helical" evidence="7">
    <location>
        <begin position="402"/>
        <end position="427"/>
    </location>
</feature>
<feature type="domain" description="SSD" evidence="8">
    <location>
        <begin position="266"/>
        <end position="427"/>
    </location>
</feature>
<dbReference type="GO" id="GO:0016020">
    <property type="term" value="C:membrane"/>
    <property type="evidence" value="ECO:0007669"/>
    <property type="project" value="UniProtKB-SubCell"/>
</dbReference>
<name>A0A1S0UH05_LOALO</name>
<keyword evidence="5" id="KW-0325">Glycoprotein</keyword>
<dbReference type="InterPro" id="IPR000731">
    <property type="entry name" value="SSD"/>
</dbReference>
<feature type="transmembrane region" description="Helical" evidence="7">
    <location>
        <begin position="297"/>
        <end position="319"/>
    </location>
</feature>
<dbReference type="OrthoDB" id="193905at2759"/>
<dbReference type="Pfam" id="PF12349">
    <property type="entry name" value="Sterol-sensing"/>
    <property type="match status" value="1"/>
</dbReference>
<dbReference type="RefSeq" id="XP_020305774.1">
    <property type="nucleotide sequence ID" value="XM_020450529.1"/>
</dbReference>
<reference evidence="9" key="1">
    <citation type="submission" date="2012-04" db="EMBL/GenBank/DDBJ databases">
        <title>The Genome Sequence of Loa loa.</title>
        <authorList>
            <consortium name="The Broad Institute Genome Sequencing Platform"/>
            <consortium name="Broad Institute Genome Sequencing Center for Infectious Disease"/>
            <person name="Nutman T.B."/>
            <person name="Fink D.L."/>
            <person name="Russ C."/>
            <person name="Young S."/>
            <person name="Zeng Q."/>
            <person name="Gargeya S."/>
            <person name="Alvarado L."/>
            <person name="Berlin A."/>
            <person name="Chapman S.B."/>
            <person name="Chen Z."/>
            <person name="Freedman E."/>
            <person name="Gellesch M."/>
            <person name="Goldberg J."/>
            <person name="Griggs A."/>
            <person name="Gujja S."/>
            <person name="Heilman E.R."/>
            <person name="Heiman D."/>
            <person name="Howarth C."/>
            <person name="Mehta T."/>
            <person name="Neiman D."/>
            <person name="Pearson M."/>
            <person name="Roberts A."/>
            <person name="Saif S."/>
            <person name="Shea T."/>
            <person name="Shenoy N."/>
            <person name="Sisk P."/>
            <person name="Stolte C."/>
            <person name="Sykes S."/>
            <person name="White J."/>
            <person name="Yandava C."/>
            <person name="Haas B."/>
            <person name="Henn M.R."/>
            <person name="Nusbaum C."/>
            <person name="Birren B."/>
        </authorList>
    </citation>
    <scope>NUCLEOTIDE SEQUENCE [LARGE SCALE GENOMIC DNA]</scope>
</reference>
<feature type="transmembrane region" description="Helical" evidence="7">
    <location>
        <begin position="369"/>
        <end position="390"/>
    </location>
</feature>
<feature type="transmembrane region" description="Helical" evidence="7">
    <location>
        <begin position="764"/>
        <end position="786"/>
    </location>
</feature>
<dbReference type="CTD" id="9945227"/>
<comment type="subcellular location">
    <subcellularLocation>
        <location evidence="1">Membrane</location>
        <topology evidence="1">Multi-pass membrane protein</topology>
    </subcellularLocation>
</comment>
<evidence type="ECO:0000256" key="7">
    <source>
        <dbReference type="SAM" id="Phobius"/>
    </source>
</evidence>
<protein>
    <submittedName>
        <fullName evidence="9">CBR-PTD-2 protein</fullName>
    </submittedName>
</protein>
<dbReference type="Pfam" id="PF03176">
    <property type="entry name" value="MMPL"/>
    <property type="match status" value="1"/>
</dbReference>
<gene>
    <name evidence="9" type="ORF">LOAG_17867</name>
</gene>
<evidence type="ECO:0000256" key="2">
    <source>
        <dbReference type="ARBA" id="ARBA00022692"/>
    </source>
</evidence>
<proteinExistence type="inferred from homology"/>
<dbReference type="GeneID" id="9945227"/>
<dbReference type="PANTHER" id="PTHR45951:SF3">
    <property type="entry name" value="PROTEIN DISPATCHED"/>
    <property type="match status" value="1"/>
</dbReference>
<keyword evidence="3 7" id="KW-1133">Transmembrane helix</keyword>
<dbReference type="PROSITE" id="PS50156">
    <property type="entry name" value="SSD"/>
    <property type="match status" value="1"/>
</dbReference>
<dbReference type="InterPro" id="IPR004869">
    <property type="entry name" value="MMPL_dom"/>
</dbReference>
<feature type="transmembrane region" description="Helical" evidence="7">
    <location>
        <begin position="242"/>
        <end position="260"/>
    </location>
</feature>
<evidence type="ECO:0000313" key="9">
    <source>
        <dbReference type="EMBL" id="EJD74879.1"/>
    </source>
</evidence>
<feature type="transmembrane region" description="Helical" evidence="7">
    <location>
        <begin position="471"/>
        <end position="495"/>
    </location>
</feature>
<dbReference type="Gene3D" id="1.20.1640.10">
    <property type="entry name" value="Multidrug efflux transporter AcrB transmembrane domain"/>
    <property type="match status" value="2"/>
</dbReference>
<accession>A0A1S0UH05</accession>